<dbReference type="EMBL" id="CAJOBE010036132">
    <property type="protein sequence ID" value="CAF4309991.1"/>
    <property type="molecule type" value="Genomic_DNA"/>
</dbReference>
<evidence type="ECO:0000313" key="2">
    <source>
        <dbReference type="Proteomes" id="UP000663874"/>
    </source>
</evidence>
<name>A0A820IJK4_9BILA</name>
<organism evidence="1 2">
    <name type="scientific">Rotaria sordida</name>
    <dbReference type="NCBI Taxonomy" id="392033"/>
    <lineage>
        <taxon>Eukaryota</taxon>
        <taxon>Metazoa</taxon>
        <taxon>Spiralia</taxon>
        <taxon>Gnathifera</taxon>
        <taxon>Rotifera</taxon>
        <taxon>Eurotatoria</taxon>
        <taxon>Bdelloidea</taxon>
        <taxon>Philodinida</taxon>
        <taxon>Philodinidae</taxon>
        <taxon>Rotaria</taxon>
    </lineage>
</organism>
<comment type="caution">
    <text evidence="1">The sequence shown here is derived from an EMBL/GenBank/DDBJ whole genome shotgun (WGS) entry which is preliminary data.</text>
</comment>
<sequence>NGSDLGLPPRSIL</sequence>
<dbReference type="Proteomes" id="UP000663874">
    <property type="component" value="Unassembled WGS sequence"/>
</dbReference>
<gene>
    <name evidence="1" type="ORF">FNK824_LOCUS40952</name>
</gene>
<accession>A0A820IJK4</accession>
<proteinExistence type="predicted"/>
<feature type="non-terminal residue" evidence="1">
    <location>
        <position position="1"/>
    </location>
</feature>
<reference evidence="1" key="1">
    <citation type="submission" date="2021-02" db="EMBL/GenBank/DDBJ databases">
        <authorList>
            <person name="Nowell W R."/>
        </authorList>
    </citation>
    <scope>NUCLEOTIDE SEQUENCE</scope>
</reference>
<protein>
    <submittedName>
        <fullName evidence="1">Uncharacterized protein</fullName>
    </submittedName>
</protein>
<evidence type="ECO:0000313" key="1">
    <source>
        <dbReference type="EMBL" id="CAF4309991.1"/>
    </source>
</evidence>